<dbReference type="InterPro" id="IPR003342">
    <property type="entry name" value="ArnT-like_N"/>
</dbReference>
<evidence type="ECO:0000256" key="2">
    <source>
        <dbReference type="ARBA" id="ARBA00022475"/>
    </source>
</evidence>
<feature type="transmembrane region" description="Helical" evidence="9">
    <location>
        <begin position="579"/>
        <end position="601"/>
    </location>
</feature>
<feature type="transmembrane region" description="Helical" evidence="9">
    <location>
        <begin position="255"/>
        <end position="275"/>
    </location>
</feature>
<dbReference type="RefSeq" id="WP_179794915.1">
    <property type="nucleotide sequence ID" value="NZ_BAABHP010000014.1"/>
</dbReference>
<feature type="transmembrane region" description="Helical" evidence="9">
    <location>
        <begin position="469"/>
        <end position="489"/>
    </location>
</feature>
<evidence type="ECO:0000256" key="9">
    <source>
        <dbReference type="SAM" id="Phobius"/>
    </source>
</evidence>
<feature type="compositionally biased region" description="Basic residues" evidence="8">
    <location>
        <begin position="160"/>
        <end position="170"/>
    </location>
</feature>
<name>A0A7Y9DXJ1_9PSEU</name>
<keyword evidence="7 9" id="KW-0472">Membrane</keyword>
<dbReference type="Pfam" id="PF02366">
    <property type="entry name" value="PMT"/>
    <property type="match status" value="1"/>
</dbReference>
<dbReference type="Proteomes" id="UP000535890">
    <property type="component" value="Unassembled WGS sequence"/>
</dbReference>
<gene>
    <name evidence="11" type="ORF">BJ983_003449</name>
</gene>
<keyword evidence="5 9" id="KW-0812">Transmembrane</keyword>
<evidence type="ECO:0000256" key="6">
    <source>
        <dbReference type="ARBA" id="ARBA00022989"/>
    </source>
</evidence>
<accession>A0A7Y9DXJ1</accession>
<proteinExistence type="predicted"/>
<evidence type="ECO:0000256" key="4">
    <source>
        <dbReference type="ARBA" id="ARBA00022679"/>
    </source>
</evidence>
<feature type="domain" description="ArnT-like N-terminal" evidence="10">
    <location>
        <begin position="329"/>
        <end position="455"/>
    </location>
</feature>
<feature type="transmembrane region" description="Helical" evidence="9">
    <location>
        <begin position="440"/>
        <end position="457"/>
    </location>
</feature>
<dbReference type="AlphaFoldDB" id="A0A7Y9DXJ1"/>
<dbReference type="GO" id="GO:0016763">
    <property type="term" value="F:pentosyltransferase activity"/>
    <property type="evidence" value="ECO:0007669"/>
    <property type="project" value="TreeGrafter"/>
</dbReference>
<feature type="compositionally biased region" description="Low complexity" evidence="8">
    <location>
        <begin position="147"/>
        <end position="157"/>
    </location>
</feature>
<evidence type="ECO:0000256" key="5">
    <source>
        <dbReference type="ARBA" id="ARBA00022692"/>
    </source>
</evidence>
<feature type="transmembrane region" description="Helical" evidence="9">
    <location>
        <begin position="366"/>
        <end position="384"/>
    </location>
</feature>
<protein>
    <submittedName>
        <fullName evidence="11">4-amino-4-deoxy-L-arabinose transferase-like glycosyltransferase</fullName>
    </submittedName>
</protein>
<keyword evidence="3" id="KW-0328">Glycosyltransferase</keyword>
<feature type="compositionally biased region" description="Gly residues" evidence="8">
    <location>
        <begin position="59"/>
        <end position="75"/>
    </location>
</feature>
<comment type="caution">
    <text evidence="11">The sequence shown here is derived from an EMBL/GenBank/DDBJ whole genome shotgun (WGS) entry which is preliminary data.</text>
</comment>
<evidence type="ECO:0000256" key="8">
    <source>
        <dbReference type="SAM" id="MobiDB-lite"/>
    </source>
</evidence>
<dbReference type="GO" id="GO:0005886">
    <property type="term" value="C:plasma membrane"/>
    <property type="evidence" value="ECO:0007669"/>
    <property type="project" value="UniProtKB-SubCell"/>
</dbReference>
<dbReference type="InterPro" id="IPR050297">
    <property type="entry name" value="LipidA_mod_glycosyltrf_83"/>
</dbReference>
<feature type="transmembrane region" description="Helical" evidence="9">
    <location>
        <begin position="390"/>
        <end position="409"/>
    </location>
</feature>
<keyword evidence="2" id="KW-1003">Cell membrane</keyword>
<keyword evidence="6 9" id="KW-1133">Transmembrane helix</keyword>
<evidence type="ECO:0000256" key="3">
    <source>
        <dbReference type="ARBA" id="ARBA00022676"/>
    </source>
</evidence>
<dbReference type="GO" id="GO:0006493">
    <property type="term" value="P:protein O-linked glycosylation"/>
    <property type="evidence" value="ECO:0007669"/>
    <property type="project" value="InterPro"/>
</dbReference>
<organism evidence="11 12">
    <name type="scientific">Actinomycetospora corticicola</name>
    <dbReference type="NCBI Taxonomy" id="663602"/>
    <lineage>
        <taxon>Bacteria</taxon>
        <taxon>Bacillati</taxon>
        <taxon>Actinomycetota</taxon>
        <taxon>Actinomycetes</taxon>
        <taxon>Pseudonocardiales</taxon>
        <taxon>Pseudonocardiaceae</taxon>
        <taxon>Actinomycetospora</taxon>
    </lineage>
</organism>
<dbReference type="PANTHER" id="PTHR33908">
    <property type="entry name" value="MANNOSYLTRANSFERASE YKCB-RELATED"/>
    <property type="match status" value="1"/>
</dbReference>
<dbReference type="GO" id="GO:0000030">
    <property type="term" value="F:mannosyltransferase activity"/>
    <property type="evidence" value="ECO:0007669"/>
    <property type="project" value="InterPro"/>
</dbReference>
<evidence type="ECO:0000313" key="12">
    <source>
        <dbReference type="Proteomes" id="UP000535890"/>
    </source>
</evidence>
<keyword evidence="12" id="KW-1185">Reference proteome</keyword>
<sequence length="775" mass="82078">MTDTSVPLVRLRRDPARVRTAGPDGRWARTPPTGAPTGTSALVAGPTTHRARSPRHAGGAAGTEAAGGPGTGNGSGTEARRARARRSYRVEPAAGGERPGGRHAEVPTTGAGPLPPAPDDADTGPVSLGTGPLGTGTGGGRHRAAPAHRTGARTTPPSGQHRHRHRHRRLPPGAAPPLGRVLVTAPGPQRARPGGIAGLEWRVRDLLAVVGTVLLVHRPTAGLVRRFSREPGAPLTGVLYGARPFGGALPGRRPGLVFVLTSLALVAVAVFLRGFHQHSAYELFMDEVQYADVANSFAEGTGPQLFDAPFFLHPPLAFLYFSRFISAPQASMTVEFVLSLRPANLLFAAANTALVVACARRVVPRWAALVAGACYALDPFVIRFDSRLMLESPMLFGVLAGLLCLLLAAESPTGRRRWVLLVAGGLLWGLAITTKTNAGLVTGLPLLIMLVFSWGLRRREAATVFGCEIGFYLCYVLWTVVTGRFLGWAEQTFGGVLRAVGLVKETGFSSANSPSFSSRIVANLSLTGTSYVLIGVASVFAAWVVLLSWRSLRVRGEPGDRFADPRDLGGRVRAPGEHALAVIVCWIAGVLGAITYTFGLGEVEEQTFYLLAVPLSVVAGLLVTRAARARRWAASIALALVVVVLACSGAIWWNIRSQTDDTYSAFSAWLFANVDPKATHIALGEHTAQFVMPGYGVFPLRSIDDARASNSRYGVVSTQLSELGLADLTPATIAELDRRYPVVFLAHGRTAGDLKVYDFSRPLDGSAPIGLGPQG</sequence>
<comment type="subcellular location">
    <subcellularLocation>
        <location evidence="1">Cell membrane</location>
        <topology evidence="1">Multi-pass membrane protein</topology>
    </subcellularLocation>
</comment>
<evidence type="ECO:0000313" key="11">
    <source>
        <dbReference type="EMBL" id="NYD37347.1"/>
    </source>
</evidence>
<feature type="transmembrane region" description="Helical" evidence="9">
    <location>
        <begin position="636"/>
        <end position="655"/>
    </location>
</feature>
<feature type="transmembrane region" description="Helical" evidence="9">
    <location>
        <begin position="531"/>
        <end position="549"/>
    </location>
</feature>
<keyword evidence="4 11" id="KW-0808">Transferase</keyword>
<evidence type="ECO:0000256" key="7">
    <source>
        <dbReference type="ARBA" id="ARBA00023136"/>
    </source>
</evidence>
<dbReference type="EMBL" id="JACCBN010000001">
    <property type="protein sequence ID" value="NYD37347.1"/>
    <property type="molecule type" value="Genomic_DNA"/>
</dbReference>
<dbReference type="GO" id="GO:0009103">
    <property type="term" value="P:lipopolysaccharide biosynthetic process"/>
    <property type="evidence" value="ECO:0007669"/>
    <property type="project" value="UniProtKB-ARBA"/>
</dbReference>
<evidence type="ECO:0000259" key="10">
    <source>
        <dbReference type="Pfam" id="PF02366"/>
    </source>
</evidence>
<feature type="compositionally biased region" description="Low complexity" evidence="8">
    <location>
        <begin position="30"/>
        <end position="39"/>
    </location>
</feature>
<reference evidence="11 12" key="1">
    <citation type="submission" date="2020-07" db="EMBL/GenBank/DDBJ databases">
        <title>Sequencing the genomes of 1000 actinobacteria strains.</title>
        <authorList>
            <person name="Klenk H.-P."/>
        </authorList>
    </citation>
    <scope>NUCLEOTIDE SEQUENCE [LARGE SCALE GENOMIC DNA]</scope>
    <source>
        <strain evidence="11 12">DSM 45772</strain>
    </source>
</reference>
<feature type="region of interest" description="Disordered" evidence="8">
    <location>
        <begin position="1"/>
        <end position="179"/>
    </location>
</feature>
<dbReference type="PANTHER" id="PTHR33908:SF11">
    <property type="entry name" value="MEMBRANE PROTEIN"/>
    <property type="match status" value="1"/>
</dbReference>
<feature type="transmembrane region" description="Helical" evidence="9">
    <location>
        <begin position="418"/>
        <end position="434"/>
    </location>
</feature>
<feature type="transmembrane region" description="Helical" evidence="9">
    <location>
        <begin position="607"/>
        <end position="624"/>
    </location>
</feature>
<evidence type="ECO:0000256" key="1">
    <source>
        <dbReference type="ARBA" id="ARBA00004651"/>
    </source>
</evidence>